<dbReference type="Pfam" id="PF05257">
    <property type="entry name" value="CHAP"/>
    <property type="match status" value="1"/>
</dbReference>
<dbReference type="Gene3D" id="2.60.40.2700">
    <property type="match status" value="4"/>
</dbReference>
<dbReference type="InterPro" id="IPR038765">
    <property type="entry name" value="Papain-like_cys_pep_sf"/>
</dbReference>
<dbReference type="Gene3D" id="3.90.1720.10">
    <property type="entry name" value="endopeptidase domain like (from Nostoc punctiforme)"/>
    <property type="match status" value="1"/>
</dbReference>
<sequence length="616" mass="63499">MSHSRIALVVLFFAALLVPAAPAQAAYTVLCTGYTSCSDKGYSHSGYASAKNTSYWKMYTGTNCTNYIAYRLITTNGLPNKRPAPGVGNARDWGTAMASVTNSTPAVGAVAWWGKKGGNHVAYIEKVVSDSEIWVSESNWSGAFDWRRITKSGSGWPDGIIHFSPAPPANAAKPAIVGEPKVGTAVKASVGSWNPVPSAYAYQWLVDGSAIAGATDKTYTPTSSVLGRSLTVQVTGTRSGVPPVTVVSNPAPVAPGALTVVTRPTLSGTAKVGSRLTATTGTWSRKDVTHSFQWYSGDTAIPGATASSYVARSVDVGKAVTARVAAVRVGYLATPVATNASGAVAAGTLTARSAPSVAGTPQVGSRLTASPGTWSPTADLSYQWYAGGKPVAGATQQTFVPTHRERTAAIKVRIVARRAGYTSASATSAETSAVRTGRIAVTTAPTVTGDSSRGSLLTIDPGTVAPAGASVRYQWLRDGKAVSGATGRTRKVSSSDVGHRLSATVTYKATGYSALTVATNPAKKTRTTAKISVAATPAGGGKLSFVVTVSAPRKTALGGTITVTYGVGRSRTVKVVKGRAKFSLTRQTVGRQTYRLAYSGASGIGSSVKQKTVTVR</sequence>
<evidence type="ECO:0000259" key="2">
    <source>
        <dbReference type="PROSITE" id="PS50911"/>
    </source>
</evidence>
<organism evidence="3 4">
    <name type="scientific">Aeromicrobium fastidiosum</name>
    <dbReference type="NCBI Taxonomy" id="52699"/>
    <lineage>
        <taxon>Bacteria</taxon>
        <taxon>Bacillati</taxon>
        <taxon>Actinomycetota</taxon>
        <taxon>Actinomycetes</taxon>
        <taxon>Propionibacteriales</taxon>
        <taxon>Nocardioidaceae</taxon>
        <taxon>Aeromicrobium</taxon>
    </lineage>
</organism>
<feature type="domain" description="Peptidase C51" evidence="2">
    <location>
        <begin position="39"/>
        <end position="165"/>
    </location>
</feature>
<dbReference type="AlphaFoldDB" id="A0A641AJW8"/>
<dbReference type="InterPro" id="IPR007921">
    <property type="entry name" value="CHAP_dom"/>
</dbReference>
<dbReference type="RefSeq" id="WP_129185638.1">
    <property type="nucleotide sequence ID" value="NZ_JAGIOG010000001.1"/>
</dbReference>
<reference evidence="3" key="1">
    <citation type="submission" date="2019-09" db="EMBL/GenBank/DDBJ databases">
        <authorList>
            <person name="Li J."/>
        </authorList>
    </citation>
    <scope>NUCLEOTIDE SEQUENCE [LARGE SCALE GENOMIC DNA]</scope>
    <source>
        <strain evidence="3">NRBC 14897</strain>
    </source>
</reference>
<evidence type="ECO:0000256" key="1">
    <source>
        <dbReference type="SAM" id="SignalP"/>
    </source>
</evidence>
<feature type="chain" id="PRO_5024936221" evidence="1">
    <location>
        <begin position="26"/>
        <end position="616"/>
    </location>
</feature>
<name>A0A641AJW8_9ACTN</name>
<proteinExistence type="predicted"/>
<keyword evidence="1" id="KW-0732">Signal</keyword>
<dbReference type="PROSITE" id="PS50911">
    <property type="entry name" value="CHAP"/>
    <property type="match status" value="1"/>
</dbReference>
<dbReference type="OrthoDB" id="614750at2"/>
<evidence type="ECO:0000313" key="3">
    <source>
        <dbReference type="EMBL" id="KAA1374715.1"/>
    </source>
</evidence>
<keyword evidence="4" id="KW-1185">Reference proteome</keyword>
<gene>
    <name evidence="3" type="ORF">ESP62_015095</name>
</gene>
<dbReference type="EMBL" id="SDPP02000004">
    <property type="protein sequence ID" value="KAA1374715.1"/>
    <property type="molecule type" value="Genomic_DNA"/>
</dbReference>
<protein>
    <submittedName>
        <fullName evidence="3">CHAP domain-containing protein</fullName>
    </submittedName>
</protein>
<evidence type="ECO:0000313" key="4">
    <source>
        <dbReference type="Proteomes" id="UP001515100"/>
    </source>
</evidence>
<feature type="signal peptide" evidence="1">
    <location>
        <begin position="1"/>
        <end position="25"/>
    </location>
</feature>
<accession>A0A641AJW8</accession>
<comment type="caution">
    <text evidence="3">The sequence shown here is derived from an EMBL/GenBank/DDBJ whole genome shotgun (WGS) entry which is preliminary data.</text>
</comment>
<dbReference type="Proteomes" id="UP001515100">
    <property type="component" value="Unassembled WGS sequence"/>
</dbReference>
<dbReference type="SUPFAM" id="SSF54001">
    <property type="entry name" value="Cysteine proteinases"/>
    <property type="match status" value="1"/>
</dbReference>